<keyword evidence="2" id="KW-1185">Reference proteome</keyword>
<evidence type="ECO:0000313" key="1">
    <source>
        <dbReference type="EMBL" id="MBJ6723108.1"/>
    </source>
</evidence>
<comment type="caution">
    <text evidence="1">The sequence shown here is derived from an EMBL/GenBank/DDBJ whole genome shotgun (WGS) entry which is preliminary data.</text>
</comment>
<protein>
    <submittedName>
        <fullName evidence="1">Uncharacterized protein</fullName>
    </submittedName>
</protein>
<evidence type="ECO:0000313" key="2">
    <source>
        <dbReference type="Proteomes" id="UP000636888"/>
    </source>
</evidence>
<dbReference type="RefSeq" id="WP_199381957.1">
    <property type="nucleotide sequence ID" value="NZ_JAEMHM010000001.1"/>
</dbReference>
<dbReference type="Proteomes" id="UP000636888">
    <property type="component" value="Unassembled WGS sequence"/>
</dbReference>
<dbReference type="AlphaFoldDB" id="A0A8J7IKK4"/>
<name>A0A8J7IKK4_9BACT</name>
<proteinExistence type="predicted"/>
<sequence length="107" mass="11451">MSFERLQGAKGSDEPCLRGFERSFEPVEVTIGYGKSGRIRKIVTRNHATAIFGIRPGMTAAEGKKLALGEGLKETGTADTYRGDGFLVTLLVDRTGAVFGVVVEATD</sequence>
<organism evidence="1 2">
    <name type="scientific">Geomesophilobacter sediminis</name>
    <dbReference type="NCBI Taxonomy" id="2798584"/>
    <lineage>
        <taxon>Bacteria</taxon>
        <taxon>Pseudomonadati</taxon>
        <taxon>Thermodesulfobacteriota</taxon>
        <taxon>Desulfuromonadia</taxon>
        <taxon>Geobacterales</taxon>
        <taxon>Geobacteraceae</taxon>
        <taxon>Geomesophilobacter</taxon>
    </lineage>
</organism>
<dbReference type="EMBL" id="JAEMHM010000001">
    <property type="protein sequence ID" value="MBJ6723108.1"/>
    <property type="molecule type" value="Genomic_DNA"/>
</dbReference>
<gene>
    <name evidence="1" type="ORF">JFN93_00175</name>
</gene>
<reference evidence="1" key="1">
    <citation type="submission" date="2020-12" db="EMBL/GenBank/DDBJ databases">
        <title>Geomonas sp. Red875, isolated from river sediment.</title>
        <authorList>
            <person name="Xu Z."/>
            <person name="Zhang Z."/>
            <person name="Masuda Y."/>
            <person name="Itoh H."/>
            <person name="Senoo K."/>
        </authorList>
    </citation>
    <scope>NUCLEOTIDE SEQUENCE</scope>
    <source>
        <strain evidence="1">Red875</strain>
    </source>
</reference>
<accession>A0A8J7IKK4</accession>